<protein>
    <submittedName>
        <fullName evidence="5">1-acyl-sn-glycerol-3-phosphate acyltransferases</fullName>
    </submittedName>
</protein>
<evidence type="ECO:0000259" key="4">
    <source>
        <dbReference type="SMART" id="SM00563"/>
    </source>
</evidence>
<evidence type="ECO:0000256" key="2">
    <source>
        <dbReference type="ARBA" id="ARBA00022679"/>
    </source>
</evidence>
<reference evidence="5 6" key="1">
    <citation type="submission" date="2017-01" db="EMBL/GenBank/DDBJ databases">
        <authorList>
            <person name="Varghese N."/>
            <person name="Submissions S."/>
        </authorList>
    </citation>
    <scope>NUCLEOTIDE SEQUENCE [LARGE SCALE GENOMIC DNA]</scope>
    <source>
        <strain evidence="5 6">DSM 2061</strain>
    </source>
</reference>
<dbReference type="GO" id="GO:0016746">
    <property type="term" value="F:acyltransferase activity"/>
    <property type="evidence" value="ECO:0007669"/>
    <property type="project" value="UniProtKB-KW"/>
</dbReference>
<evidence type="ECO:0000256" key="3">
    <source>
        <dbReference type="ARBA" id="ARBA00023315"/>
    </source>
</evidence>
<organism evidence="5 6">
    <name type="scientific">Zobellia uliginosa</name>
    <dbReference type="NCBI Taxonomy" id="143224"/>
    <lineage>
        <taxon>Bacteria</taxon>
        <taxon>Pseudomonadati</taxon>
        <taxon>Bacteroidota</taxon>
        <taxon>Flavobacteriia</taxon>
        <taxon>Flavobacteriales</taxon>
        <taxon>Flavobacteriaceae</taxon>
        <taxon>Zobellia</taxon>
    </lineage>
</organism>
<feature type="domain" description="Phospholipid/glycerol acyltransferase" evidence="4">
    <location>
        <begin position="29"/>
        <end position="141"/>
    </location>
</feature>
<comment type="caution">
    <text evidence="5">The sequence shown here is derived from an EMBL/GenBank/DDBJ whole genome shotgun (WGS) entry which is preliminary data.</text>
</comment>
<dbReference type="PANTHER" id="PTHR10434:SF9">
    <property type="entry name" value="PHOSPHOLIPID_GLYCEROL ACYLTRANSFERASE DOMAIN-CONTAINING PROTEIN"/>
    <property type="match status" value="1"/>
</dbReference>
<dbReference type="EMBL" id="FTOB01000006">
    <property type="protein sequence ID" value="SIS98054.1"/>
    <property type="molecule type" value="Genomic_DNA"/>
</dbReference>
<evidence type="ECO:0000313" key="5">
    <source>
        <dbReference type="EMBL" id="SIS98054.1"/>
    </source>
</evidence>
<gene>
    <name evidence="5" type="ORF">SAMN05421766_10654</name>
</gene>
<dbReference type="SMART" id="SM00563">
    <property type="entry name" value="PlsC"/>
    <property type="match status" value="1"/>
</dbReference>
<dbReference type="Pfam" id="PF01553">
    <property type="entry name" value="Acyltransferase"/>
    <property type="match status" value="1"/>
</dbReference>
<keyword evidence="3 5" id="KW-0012">Acyltransferase</keyword>
<accession>A0ABY1KZN3</accession>
<dbReference type="SUPFAM" id="SSF69593">
    <property type="entry name" value="Glycerol-3-phosphate (1)-acyltransferase"/>
    <property type="match status" value="1"/>
</dbReference>
<proteinExistence type="predicted"/>
<comment type="pathway">
    <text evidence="1">Lipid metabolism.</text>
</comment>
<dbReference type="RefSeq" id="WP_076456539.1">
    <property type="nucleotide sequence ID" value="NZ_FTOB01000006.1"/>
</dbReference>
<name>A0ABY1KZN3_9FLAO</name>
<dbReference type="InterPro" id="IPR002123">
    <property type="entry name" value="Plipid/glycerol_acylTrfase"/>
</dbReference>
<dbReference type="Proteomes" id="UP000185728">
    <property type="component" value="Unassembled WGS sequence"/>
</dbReference>
<evidence type="ECO:0000256" key="1">
    <source>
        <dbReference type="ARBA" id="ARBA00005189"/>
    </source>
</evidence>
<keyword evidence="2" id="KW-0808">Transferase</keyword>
<keyword evidence="6" id="KW-1185">Reference proteome</keyword>
<sequence length="179" mass="20691">MQRLARFIYFKLMGWKMVGKFPGHLDKFVIAVVPHTSYVDFFLGLLIREIWNESINFVGKKSLFAFPFGFIFRKLGGEPIDRSKNNDMVSATVKVFQERKKFRLTIAPEGTRKKVDKWKTGFYYIAKGAQVPVVLVAFDFGKKQVKISEPLYTTDDKDADFKVYEAFFKGVVGKIPRQP</sequence>
<dbReference type="PANTHER" id="PTHR10434">
    <property type="entry name" value="1-ACYL-SN-GLYCEROL-3-PHOSPHATE ACYLTRANSFERASE"/>
    <property type="match status" value="1"/>
</dbReference>
<evidence type="ECO:0000313" key="6">
    <source>
        <dbReference type="Proteomes" id="UP000185728"/>
    </source>
</evidence>